<accession>A0A1F7U739</accession>
<dbReference type="NCBIfam" id="NF041518">
    <property type="entry name" value="choice_anch_Q"/>
    <property type="match status" value="1"/>
</dbReference>
<dbReference type="InterPro" id="IPR059226">
    <property type="entry name" value="Choice_anch_Q_dom"/>
</dbReference>
<evidence type="ECO:0000256" key="7">
    <source>
        <dbReference type="ARBA" id="ARBA00023239"/>
    </source>
</evidence>
<dbReference type="InterPro" id="IPR012334">
    <property type="entry name" value="Pectin_lyas_fold"/>
</dbReference>
<keyword evidence="4" id="KW-0479">Metal-binding</keyword>
<evidence type="ECO:0000256" key="8">
    <source>
        <dbReference type="ARBA" id="ARBA00038263"/>
    </source>
</evidence>
<keyword evidence="5" id="KW-0732">Signal</keyword>
<dbReference type="SUPFAM" id="SSF51126">
    <property type="entry name" value="Pectin lyase-like"/>
    <property type="match status" value="1"/>
</dbReference>
<feature type="domain" description="Right handed beta helix" evidence="10">
    <location>
        <begin position="151"/>
        <end position="308"/>
    </location>
</feature>
<keyword evidence="3" id="KW-0964">Secreted</keyword>
<evidence type="ECO:0000256" key="4">
    <source>
        <dbReference type="ARBA" id="ARBA00022723"/>
    </source>
</evidence>
<feature type="compositionally biased region" description="Polar residues" evidence="9">
    <location>
        <begin position="605"/>
        <end position="619"/>
    </location>
</feature>
<evidence type="ECO:0000313" key="11">
    <source>
        <dbReference type="EMBL" id="OGL74070.1"/>
    </source>
</evidence>
<dbReference type="PANTHER" id="PTHR40088:SF1">
    <property type="entry name" value="PECTATE LYASE PEL9"/>
    <property type="match status" value="1"/>
</dbReference>
<evidence type="ECO:0000256" key="6">
    <source>
        <dbReference type="ARBA" id="ARBA00022837"/>
    </source>
</evidence>
<protein>
    <recommendedName>
        <fullName evidence="10">Right handed beta helix domain-containing protein</fullName>
    </recommendedName>
</protein>
<feature type="region of interest" description="Disordered" evidence="9">
    <location>
        <begin position="605"/>
        <end position="627"/>
    </location>
</feature>
<evidence type="ECO:0000256" key="2">
    <source>
        <dbReference type="ARBA" id="ARBA00004613"/>
    </source>
</evidence>
<dbReference type="InterPro" id="IPR011050">
    <property type="entry name" value="Pectin_lyase_fold/virulence"/>
</dbReference>
<evidence type="ECO:0000259" key="10">
    <source>
        <dbReference type="Pfam" id="PF13229"/>
    </source>
</evidence>
<dbReference type="Pfam" id="PF13229">
    <property type="entry name" value="Beta_helix"/>
    <property type="match status" value="1"/>
</dbReference>
<keyword evidence="7" id="KW-0456">Lyase</keyword>
<dbReference type="InterPro" id="IPR039448">
    <property type="entry name" value="Beta_helix"/>
</dbReference>
<comment type="caution">
    <text evidence="11">The sequence shown here is derived from an EMBL/GenBank/DDBJ whole genome shotgun (WGS) entry which is preliminary data.</text>
</comment>
<dbReference type="Proteomes" id="UP000176303">
    <property type="component" value="Unassembled WGS sequence"/>
</dbReference>
<dbReference type="PANTHER" id="PTHR40088">
    <property type="entry name" value="PECTATE LYASE (EUROFUNG)"/>
    <property type="match status" value="1"/>
</dbReference>
<proteinExistence type="inferred from homology"/>
<evidence type="ECO:0000256" key="1">
    <source>
        <dbReference type="ARBA" id="ARBA00001913"/>
    </source>
</evidence>
<organism evidence="11 12">
    <name type="scientific">Candidatus Uhrbacteria bacterium RIFCSPHIGHO2_02_FULL_57_19</name>
    <dbReference type="NCBI Taxonomy" id="1802391"/>
    <lineage>
        <taxon>Bacteria</taxon>
        <taxon>Candidatus Uhriibacteriota</taxon>
    </lineage>
</organism>
<gene>
    <name evidence="11" type="ORF">A3D72_02600</name>
</gene>
<dbReference type="GO" id="GO:0046872">
    <property type="term" value="F:metal ion binding"/>
    <property type="evidence" value="ECO:0007669"/>
    <property type="project" value="UniProtKB-KW"/>
</dbReference>
<name>A0A1F7U739_9BACT</name>
<evidence type="ECO:0000313" key="12">
    <source>
        <dbReference type="Proteomes" id="UP000176303"/>
    </source>
</evidence>
<reference evidence="11 12" key="1">
    <citation type="journal article" date="2016" name="Nat. Commun.">
        <title>Thousands of microbial genomes shed light on interconnected biogeochemical processes in an aquifer system.</title>
        <authorList>
            <person name="Anantharaman K."/>
            <person name="Brown C.T."/>
            <person name="Hug L.A."/>
            <person name="Sharon I."/>
            <person name="Castelle C.J."/>
            <person name="Probst A.J."/>
            <person name="Thomas B.C."/>
            <person name="Singh A."/>
            <person name="Wilkins M.J."/>
            <person name="Karaoz U."/>
            <person name="Brodie E.L."/>
            <person name="Williams K.H."/>
            <person name="Hubbard S.S."/>
            <person name="Banfield J.F."/>
        </authorList>
    </citation>
    <scope>NUCLEOTIDE SEQUENCE [LARGE SCALE GENOMIC DNA]</scope>
</reference>
<comment type="similarity">
    <text evidence="8">Belongs to the polysaccharide lyase 9 family.</text>
</comment>
<comment type="subcellular location">
    <subcellularLocation>
        <location evidence="2">Secreted</location>
    </subcellularLocation>
</comment>
<evidence type="ECO:0000256" key="9">
    <source>
        <dbReference type="SAM" id="MobiDB-lite"/>
    </source>
</evidence>
<comment type="cofactor">
    <cofactor evidence="1">
        <name>Ca(2+)</name>
        <dbReference type="ChEBI" id="CHEBI:29108"/>
    </cofactor>
</comment>
<dbReference type="InterPro" id="IPR052052">
    <property type="entry name" value="Polysaccharide_Lyase_9"/>
</dbReference>
<keyword evidence="6" id="KW-0106">Calcium</keyword>
<dbReference type="STRING" id="1802391.A3D72_02600"/>
<dbReference type="InterPro" id="IPR006626">
    <property type="entry name" value="PbH1"/>
</dbReference>
<dbReference type="Gene3D" id="2.160.20.10">
    <property type="entry name" value="Single-stranded right-handed beta-helix, Pectin lyase-like"/>
    <property type="match status" value="1"/>
</dbReference>
<evidence type="ECO:0000256" key="5">
    <source>
        <dbReference type="ARBA" id="ARBA00022729"/>
    </source>
</evidence>
<dbReference type="GO" id="GO:0016837">
    <property type="term" value="F:carbon-oxygen lyase activity, acting on polysaccharides"/>
    <property type="evidence" value="ECO:0007669"/>
    <property type="project" value="TreeGrafter"/>
</dbReference>
<dbReference type="GO" id="GO:0005576">
    <property type="term" value="C:extracellular region"/>
    <property type="evidence" value="ECO:0007669"/>
    <property type="project" value="UniProtKB-SubCell"/>
</dbReference>
<dbReference type="AlphaFoldDB" id="A0A1F7U739"/>
<sequence length="627" mass="66309">MSTMASYILAVGLVLFFPLATRAALITINPYANSPLPETRLIYVAPGGIGDGSEGLPFGNLQDAAASANPGDTIVLRGGTYTSAGAFSNSGTASSPITIRPFPGEKPVFDIAGKWDGLDIAGSYLTFEGLEINQINAPEKAFCVWVTGAVRKGITLRNMSIHNCETALRLSYVDSGVDGFTLEDTEIRDNDLIGIDCAPGPCDNVTIRRSWIHGNGYGDNDTAADGVAFEDNSSNIVIEDSETDHNGGDGFDIKGTNAHIIRSYAHHIMRDAIKLWRGGEIVNSVVTQSGFSVTLMGGADYDLTNNTFAWSQTLGRGYALTLEINPSAAGGSVTLRNNLVISRDGSIGLPSVEGGAGENGFFVTFRNNLFWFLIPGDGIYLPTGRFVGVDEINAGGLEGERSIDLGGNRAVDPLISEQTDGQAVLLVGSPALDAGARIGAPTTDIRGAARPYGIAVDIGAYEYGATPPAPAPIPAMPLVGVAKGSLVKGSAPAVYYYAANSKRYVFPDEKTYKTWYSDFSEVATISDSDLASLPLGGNVTCRPGTRMIKIQTDPKVYAVDRNGIIRWVTSEALAVVLYGSSWNQMINDVSDAFFVNYYQGSAINSASDYSPSAAESASPTIDIDKNL</sequence>
<dbReference type="EMBL" id="MGDZ01000008">
    <property type="protein sequence ID" value="OGL74070.1"/>
    <property type="molecule type" value="Genomic_DNA"/>
</dbReference>
<dbReference type="SMART" id="SM00710">
    <property type="entry name" value="PbH1"/>
    <property type="match status" value="6"/>
</dbReference>
<evidence type="ECO:0000256" key="3">
    <source>
        <dbReference type="ARBA" id="ARBA00022525"/>
    </source>
</evidence>